<evidence type="ECO:0000313" key="6">
    <source>
        <dbReference type="EMBL" id="VUF15391.1"/>
    </source>
</evidence>
<dbReference type="Pfam" id="PF00132">
    <property type="entry name" value="Hexapep"/>
    <property type="match status" value="1"/>
</dbReference>
<name>A0A564G777_9HYPH</name>
<evidence type="ECO:0000256" key="2">
    <source>
        <dbReference type="ARBA" id="ARBA00022679"/>
    </source>
</evidence>
<keyword evidence="3" id="KW-0677">Repeat</keyword>
<evidence type="ECO:0000313" key="5">
    <source>
        <dbReference type="EMBL" id="GJD54217.1"/>
    </source>
</evidence>
<gene>
    <name evidence="6" type="primary">cat_2</name>
    <name evidence="5" type="synonym">dapH_1</name>
    <name evidence="5" type="ORF">IFDJLNFL_0085</name>
    <name evidence="6" type="ORF">MTDSW087_05131</name>
</gene>
<dbReference type="SUPFAM" id="SSF51161">
    <property type="entry name" value="Trimeric LpxA-like enzymes"/>
    <property type="match status" value="1"/>
</dbReference>
<dbReference type="PANTHER" id="PTHR43300:SF11">
    <property type="entry name" value="ACETYLTRANSFERASE RV3034C-RELATED"/>
    <property type="match status" value="1"/>
</dbReference>
<comment type="similarity">
    <text evidence="1">Belongs to the transferase hexapeptide repeat family.</text>
</comment>
<reference evidence="5" key="3">
    <citation type="submission" date="2021-08" db="EMBL/GenBank/DDBJ databases">
        <authorList>
            <person name="Tani A."/>
            <person name="Ola A."/>
            <person name="Ogura Y."/>
            <person name="Katsura K."/>
            <person name="Hayashi T."/>
        </authorList>
    </citation>
    <scope>NUCLEOTIDE SEQUENCE</scope>
    <source>
        <strain evidence="5">DSM 22415</strain>
    </source>
</reference>
<dbReference type="InterPro" id="IPR001451">
    <property type="entry name" value="Hexapep"/>
</dbReference>
<dbReference type="EMBL" id="CABFVH010000054">
    <property type="protein sequence ID" value="VUF15391.1"/>
    <property type="molecule type" value="Genomic_DNA"/>
</dbReference>
<dbReference type="Proteomes" id="UP000401717">
    <property type="component" value="Unassembled WGS sequence"/>
</dbReference>
<dbReference type="EMBL" id="BPQI01000003">
    <property type="protein sequence ID" value="GJD54217.1"/>
    <property type="molecule type" value="Genomic_DNA"/>
</dbReference>
<evidence type="ECO:0000256" key="4">
    <source>
        <dbReference type="ARBA" id="ARBA00023315"/>
    </source>
</evidence>
<evidence type="ECO:0000313" key="8">
    <source>
        <dbReference type="Proteomes" id="UP001055303"/>
    </source>
</evidence>
<dbReference type="InterPro" id="IPR011004">
    <property type="entry name" value="Trimer_LpxA-like_sf"/>
</dbReference>
<sequence>MLARRTKTLLRRAGLLPKIRAAAPAEPPPAPPASPQLTPDGRYIVTADLKQKLHAHGIDTSPPAGAMALPADCVLESPCSLQSMEIFGRIAIGSFSYAVNGYYNNVTLGRYVSIGESVQMGRGDHSIAWLSTSPFFYLPHPVFNVGRDFEGAASLHAFRPDLTDREPFVQGRTIVVENDVWIGHGAYIRQGVRIGTGAIVGAHAVVTRDVPPYAIVAGNPGRVVRYRFDDALIARLLASRWWTLAPWQLQGIDVSRPAASIDALEARVAAEEPYQPRIVRLTELL</sequence>
<dbReference type="PROSITE" id="PS00101">
    <property type="entry name" value="HEXAPEP_TRANSFERASES"/>
    <property type="match status" value="1"/>
</dbReference>
<keyword evidence="4 6" id="KW-0012">Acyltransferase</keyword>
<dbReference type="AlphaFoldDB" id="A0A564G777"/>
<dbReference type="GO" id="GO:0008811">
    <property type="term" value="F:chloramphenicol O-acetyltransferase activity"/>
    <property type="evidence" value="ECO:0007669"/>
    <property type="project" value="UniProtKB-EC"/>
</dbReference>
<keyword evidence="8" id="KW-1185">Reference proteome</keyword>
<organism evidence="6 7">
    <name type="scientific">Methylobacterium dankookense</name>
    <dbReference type="NCBI Taxonomy" id="560405"/>
    <lineage>
        <taxon>Bacteria</taxon>
        <taxon>Pseudomonadati</taxon>
        <taxon>Pseudomonadota</taxon>
        <taxon>Alphaproteobacteria</taxon>
        <taxon>Hyphomicrobiales</taxon>
        <taxon>Methylobacteriaceae</taxon>
        <taxon>Methylobacterium</taxon>
    </lineage>
</organism>
<dbReference type="Proteomes" id="UP001055303">
    <property type="component" value="Unassembled WGS sequence"/>
</dbReference>
<evidence type="ECO:0000313" key="7">
    <source>
        <dbReference type="Proteomes" id="UP000401717"/>
    </source>
</evidence>
<dbReference type="Gene3D" id="2.160.10.10">
    <property type="entry name" value="Hexapeptide repeat proteins"/>
    <property type="match status" value="1"/>
</dbReference>
<protein>
    <submittedName>
        <fullName evidence="5">2,3,4,5-tetrahydropyridine-2,6-dicarboxylate N-acetyltransferase</fullName>
    </submittedName>
    <submittedName>
        <fullName evidence="6">Chloramphenicol acetyltransferase</fullName>
        <ecNumber evidence="6">2.3.1.28</ecNumber>
    </submittedName>
</protein>
<reference evidence="5" key="2">
    <citation type="journal article" date="2021" name="Front. Microbiol.">
        <title>Comprehensive Comparative Genomics and Phenotyping of Methylobacterium Species.</title>
        <authorList>
            <person name="Alessa O."/>
            <person name="Ogura Y."/>
            <person name="Fujitani Y."/>
            <person name="Takami H."/>
            <person name="Hayashi T."/>
            <person name="Sahin N."/>
            <person name="Tani A."/>
        </authorList>
    </citation>
    <scope>NUCLEOTIDE SEQUENCE</scope>
    <source>
        <strain evidence="5">DSM 22415</strain>
    </source>
</reference>
<dbReference type="InterPro" id="IPR018357">
    <property type="entry name" value="Hexapep_transf_CS"/>
</dbReference>
<reference evidence="6 7" key="1">
    <citation type="submission" date="2019-06" db="EMBL/GenBank/DDBJ databases">
        <authorList>
            <person name="Rodrigo-Torres L."/>
            <person name="Arahal R. D."/>
            <person name="Lucena T."/>
        </authorList>
    </citation>
    <scope>NUCLEOTIDE SEQUENCE [LARGE SCALE GENOMIC DNA]</scope>
    <source>
        <strain evidence="6 7">SW08-7</strain>
    </source>
</reference>
<dbReference type="EC" id="2.3.1.28" evidence="6"/>
<keyword evidence="2 6" id="KW-0808">Transferase</keyword>
<dbReference type="PANTHER" id="PTHR43300">
    <property type="entry name" value="ACETYLTRANSFERASE"/>
    <property type="match status" value="1"/>
</dbReference>
<evidence type="ECO:0000256" key="1">
    <source>
        <dbReference type="ARBA" id="ARBA00007274"/>
    </source>
</evidence>
<dbReference type="InterPro" id="IPR050179">
    <property type="entry name" value="Trans_hexapeptide_repeat"/>
</dbReference>
<dbReference type="CDD" id="cd03349">
    <property type="entry name" value="LbH_XAT"/>
    <property type="match status" value="1"/>
</dbReference>
<accession>A0A564G777</accession>
<evidence type="ECO:0000256" key="3">
    <source>
        <dbReference type="ARBA" id="ARBA00022737"/>
    </source>
</evidence>
<proteinExistence type="inferred from homology"/>